<dbReference type="NCBIfam" id="TIGR03793">
    <property type="entry name" value="leader_NHLP"/>
    <property type="match status" value="1"/>
</dbReference>
<dbReference type="InterPro" id="IPR004232">
    <property type="entry name" value="CN_Hdrtase_a/SCN_Hdrlase_g"/>
</dbReference>
<feature type="domain" description="Nitrile hydratase alpha/Thiocyanate hydrolase gamma" evidence="2">
    <location>
        <begin position="18"/>
        <end position="75"/>
    </location>
</feature>
<gene>
    <name evidence="3" type="ORF">Thi970DRAFT_03009</name>
</gene>
<dbReference type="InterPro" id="IPR022513">
    <property type="entry name" value="TOMM_pelo"/>
</dbReference>
<organism evidence="3 4">
    <name type="scientific">Thiorhodovibrio frisius</name>
    <dbReference type="NCBI Taxonomy" id="631362"/>
    <lineage>
        <taxon>Bacteria</taxon>
        <taxon>Pseudomonadati</taxon>
        <taxon>Pseudomonadota</taxon>
        <taxon>Gammaproteobacteria</taxon>
        <taxon>Chromatiales</taxon>
        <taxon>Chromatiaceae</taxon>
        <taxon>Thiorhodovibrio</taxon>
    </lineage>
</organism>
<accession>H8Z2N6</accession>
<dbReference type="STRING" id="631362.Thi970DRAFT_03009"/>
<evidence type="ECO:0000313" key="4">
    <source>
        <dbReference type="Proteomes" id="UP000002964"/>
    </source>
</evidence>
<dbReference type="GO" id="GO:0003824">
    <property type="term" value="F:catalytic activity"/>
    <property type="evidence" value="ECO:0007669"/>
    <property type="project" value="InterPro"/>
</dbReference>
<dbReference type="Proteomes" id="UP000002964">
    <property type="component" value="Unassembled WGS sequence"/>
</dbReference>
<reference evidence="4" key="1">
    <citation type="submission" date="2011-06" db="EMBL/GenBank/DDBJ databases">
        <authorList>
            <consortium name="US DOE Joint Genome Institute (JGI-PGF)"/>
            <person name="Lucas S."/>
            <person name="Han J."/>
            <person name="Lapidus A."/>
            <person name="Cheng J.-F."/>
            <person name="Goodwin L."/>
            <person name="Pitluck S."/>
            <person name="Peters L."/>
            <person name="Land M.L."/>
            <person name="Hauser L."/>
            <person name="Vogl K."/>
            <person name="Liu Z."/>
            <person name="Overmann J."/>
            <person name="Frigaard N.-U."/>
            <person name="Bryant D.A."/>
            <person name="Woyke T.J."/>
        </authorList>
    </citation>
    <scope>NUCLEOTIDE SEQUENCE [LARGE SCALE GENOMIC DNA]</scope>
    <source>
        <strain evidence="4">970</strain>
    </source>
</reference>
<dbReference type="GO" id="GO:0046914">
    <property type="term" value="F:transition metal ion binding"/>
    <property type="evidence" value="ECO:0007669"/>
    <property type="project" value="InterPro"/>
</dbReference>
<dbReference type="eggNOG" id="ENOG50316TP">
    <property type="taxonomic scope" value="Bacteria"/>
</dbReference>
<evidence type="ECO:0000259" key="2">
    <source>
        <dbReference type="Pfam" id="PF02979"/>
    </source>
</evidence>
<keyword evidence="1" id="KW-0479">Metal-binding</keyword>
<dbReference type="AlphaFoldDB" id="H8Z2N6"/>
<dbReference type="HOGENOM" id="CLU_128602_0_0_6"/>
<evidence type="ECO:0000256" key="1">
    <source>
        <dbReference type="ARBA" id="ARBA00022723"/>
    </source>
</evidence>
<proteinExistence type="predicted"/>
<evidence type="ECO:0000313" key="3">
    <source>
        <dbReference type="EMBL" id="EIC22729.1"/>
    </source>
</evidence>
<dbReference type="EMBL" id="JH603169">
    <property type="protein sequence ID" value="EIC22729.1"/>
    <property type="molecule type" value="Genomic_DNA"/>
</dbReference>
<reference evidence="3 4" key="2">
    <citation type="submission" date="2011-11" db="EMBL/GenBank/DDBJ databases">
        <authorList>
            <consortium name="US DOE Joint Genome Institute"/>
            <person name="Lucas S."/>
            <person name="Han J."/>
            <person name="Lapidus A."/>
            <person name="Cheng J.-F."/>
            <person name="Goodwin L."/>
            <person name="Pitluck S."/>
            <person name="Peters L."/>
            <person name="Ovchinnikova G."/>
            <person name="Zhang X."/>
            <person name="Detter J.C."/>
            <person name="Han C."/>
            <person name="Tapia R."/>
            <person name="Land M."/>
            <person name="Hauser L."/>
            <person name="Kyrpides N."/>
            <person name="Ivanova N."/>
            <person name="Pagani I."/>
            <person name="Vogl K."/>
            <person name="Liu Z."/>
            <person name="Overmann J."/>
            <person name="Frigaard N.-U."/>
            <person name="Bryant D."/>
            <person name="Woyke T."/>
        </authorList>
    </citation>
    <scope>NUCLEOTIDE SEQUENCE [LARGE SCALE GENOMIC DNA]</scope>
    <source>
        <strain evidence="3 4">970</strain>
    </source>
</reference>
<dbReference type="SUPFAM" id="SSF56209">
    <property type="entry name" value="Nitrile hydratase alpha chain"/>
    <property type="match status" value="1"/>
</dbReference>
<sequence length="109" mass="12032">MTARYSTHECLTENTMNDQAKQYQQLIAKCWADEAFKQRLLADPAGTLKAEGVVVPDGVKVNALENTAQVLNLVIPARPTDLADEDLSEVSAGALLIRPFVHQNFTIFM</sequence>
<protein>
    <submittedName>
        <fullName evidence="3">TOMM propeptide domain protein</fullName>
    </submittedName>
</protein>
<keyword evidence="4" id="KW-1185">Reference proteome</keyword>
<dbReference type="Gene3D" id="3.90.330.10">
    <property type="entry name" value="Nitrile hydratase alpha /Thiocyanate hydrolase gamma"/>
    <property type="match status" value="1"/>
</dbReference>
<dbReference type="Pfam" id="PF02979">
    <property type="entry name" value="NHase_alpha"/>
    <property type="match status" value="1"/>
</dbReference>
<dbReference type="InterPro" id="IPR036648">
    <property type="entry name" value="CN_Hdrase_a/SCN_Hdrase_g_sf"/>
</dbReference>
<name>H8Z2N6_9GAMM</name>